<dbReference type="SUPFAM" id="SSF48371">
    <property type="entry name" value="ARM repeat"/>
    <property type="match status" value="1"/>
</dbReference>
<feature type="region of interest" description="Disordered" evidence="5">
    <location>
        <begin position="1"/>
        <end position="76"/>
    </location>
</feature>
<dbReference type="InterPro" id="IPR011501">
    <property type="entry name" value="Noc3_N"/>
</dbReference>
<evidence type="ECO:0000259" key="7">
    <source>
        <dbReference type="Pfam" id="PF07540"/>
    </source>
</evidence>
<feature type="compositionally biased region" description="Acidic residues" evidence="5">
    <location>
        <begin position="182"/>
        <end position="202"/>
    </location>
</feature>
<dbReference type="PANTHER" id="PTHR14428:SF5">
    <property type="entry name" value="NUCLEOLAR COMPLEX PROTEIN 3 HOMOLOG"/>
    <property type="match status" value="1"/>
</dbReference>
<reference evidence="8" key="1">
    <citation type="submission" date="2024-01" db="EMBL/GenBank/DDBJ databases">
        <authorList>
            <person name="Webb A."/>
        </authorList>
    </citation>
    <scope>NUCLEOTIDE SEQUENCE</scope>
    <source>
        <strain evidence="8">Pm1</strain>
    </source>
</reference>
<evidence type="ECO:0000256" key="3">
    <source>
        <dbReference type="ARBA" id="ARBA00023054"/>
    </source>
</evidence>
<dbReference type="GO" id="GO:0005730">
    <property type="term" value="C:nucleolus"/>
    <property type="evidence" value="ECO:0007669"/>
    <property type="project" value="UniProtKB-SubCell"/>
</dbReference>
<feature type="compositionally biased region" description="Basic residues" evidence="5">
    <location>
        <begin position="1"/>
        <end position="12"/>
    </location>
</feature>
<evidence type="ECO:0000259" key="6">
    <source>
        <dbReference type="Pfam" id="PF03914"/>
    </source>
</evidence>
<feature type="compositionally biased region" description="Basic and acidic residues" evidence="5">
    <location>
        <begin position="120"/>
        <end position="142"/>
    </location>
</feature>
<feature type="region of interest" description="Disordered" evidence="5">
    <location>
        <begin position="95"/>
        <end position="145"/>
    </location>
</feature>
<dbReference type="InterPro" id="IPR005612">
    <property type="entry name" value="CCAAT-binding_factor"/>
</dbReference>
<feature type="domain" description="Nucleolar complex-associated protein 3 N-terminal" evidence="7">
    <location>
        <begin position="250"/>
        <end position="359"/>
    </location>
</feature>
<dbReference type="InterPro" id="IPR016024">
    <property type="entry name" value="ARM-type_fold"/>
</dbReference>
<proteinExistence type="inferred from homology"/>
<dbReference type="GO" id="GO:0006270">
    <property type="term" value="P:DNA replication initiation"/>
    <property type="evidence" value="ECO:0007669"/>
    <property type="project" value="TreeGrafter"/>
</dbReference>
<protein>
    <recommendedName>
        <fullName evidence="10">Nucleolar complex protein 3 homolog</fullName>
    </recommendedName>
</protein>
<dbReference type="PANTHER" id="PTHR14428">
    <property type="entry name" value="NUCLEOLAR COMPLEX PROTEIN 3"/>
    <property type="match status" value="1"/>
</dbReference>
<dbReference type="InterPro" id="IPR016903">
    <property type="entry name" value="Nucleolar_cplx-assoc_3"/>
</dbReference>
<comment type="subcellular location">
    <subcellularLocation>
        <location evidence="1">Nucleus</location>
        <location evidence="1">Nucleolus</location>
    </subcellularLocation>
</comment>
<keyword evidence="3" id="KW-0175">Coiled coil</keyword>
<evidence type="ECO:0000256" key="1">
    <source>
        <dbReference type="ARBA" id="ARBA00004604"/>
    </source>
</evidence>
<dbReference type="Proteomes" id="UP001162060">
    <property type="component" value="Unassembled WGS sequence"/>
</dbReference>
<sequence>MAAAGKGKKRKAAPGGAGGSKKKKQSKTKNKAQAERKSFSAGPKSKTKNGSKKPQPVARQPTSQLQEEDVEIDEEDVAFYENNTEFTTFLANMDTKGLSKPVLTKGDKKVKSVKTPAAKGGEEKSSESKGEDVPLEKLEAHPRKAAWTTDKQEVLKDKLPVKFMDGSVRANKLMVEKEMEVEAAADPIEVEEEEEEEEEEEDVSVKNEMDSDVSDMEFEEITDASAAAPRDTPLSAVDLKRQRGIRLVTKKVEIAQLCESILENPEESFKKNKDHPQQFSKIQQLQSLCHDPDVTVQRLSLMSQLSVFLDILPDYRIRLQKSDAGTEDKGKQNHGRPMKKKVQQMQDYEAALLSNYQQFLKHCAGLVVKGLKGKHPEQLATMTVRDRRNVLLAETGARCLAQLLEKKYAFNFHLNLVIALVPMADSQFKNIREQACASFECVFKSDKTCACSYEIVQQISSYVKQKQHRVQPYIIRTLLVMPLEVTMEQGEAARKKAKSDRKKRRRQQADGDTVAAGLKEAEAVVDRAEREKTQADILHELVLIYFRILKQATYSQALPAVLEGLAKYAFLINLDIMIDLLKVLKVLLREEDVLPLPAALQAVLTGVRALQGPGGQELMIDEKEFVDILYRLLYRFADGEAVSDSSCFPTLLQCVEAVFLRRKEIVVERVASFVKRLLLVTQHLPPHQALATLSLLRALFHRYAKLQQLLESDTDRVASGEYRADIGDPDFANPFSSACWELALLARHVHPKLSTYALGTAQMAPTLPNEHARALMDAFDPYAGATFAFKPKVPVPPSNPLHKKIASENNKNDSRKKSRQRRARQFFVRDPLANLDEQYCKTTASLFFQKCLELDEQRSTSALPLMFKK</sequence>
<feature type="region of interest" description="Disordered" evidence="5">
    <location>
        <begin position="492"/>
        <end position="512"/>
    </location>
</feature>
<accession>A0AAV1UM49</accession>
<feature type="region of interest" description="Disordered" evidence="5">
    <location>
        <begin position="794"/>
        <end position="822"/>
    </location>
</feature>
<comment type="caution">
    <text evidence="8">The sequence shown here is derived from an EMBL/GenBank/DDBJ whole genome shotgun (WGS) entry which is preliminary data.</text>
</comment>
<name>A0AAV1UM49_9STRA</name>
<dbReference type="AlphaFoldDB" id="A0AAV1UM49"/>
<organism evidence="8 9">
    <name type="scientific">Peronospora matthiolae</name>
    <dbReference type="NCBI Taxonomy" id="2874970"/>
    <lineage>
        <taxon>Eukaryota</taxon>
        <taxon>Sar</taxon>
        <taxon>Stramenopiles</taxon>
        <taxon>Oomycota</taxon>
        <taxon>Peronosporomycetes</taxon>
        <taxon>Peronosporales</taxon>
        <taxon>Peronosporaceae</taxon>
        <taxon>Peronospora</taxon>
    </lineage>
</organism>
<evidence type="ECO:0000256" key="4">
    <source>
        <dbReference type="ARBA" id="ARBA00023242"/>
    </source>
</evidence>
<comment type="similarity">
    <text evidence="2">Belongs to the CBF/MAK21 family.</text>
</comment>
<feature type="compositionally biased region" description="Basic residues" evidence="5">
    <location>
        <begin position="495"/>
        <end position="506"/>
    </location>
</feature>
<dbReference type="GO" id="GO:0003682">
    <property type="term" value="F:chromatin binding"/>
    <property type="evidence" value="ECO:0007669"/>
    <property type="project" value="TreeGrafter"/>
</dbReference>
<evidence type="ECO:0000256" key="5">
    <source>
        <dbReference type="SAM" id="MobiDB-lite"/>
    </source>
</evidence>
<keyword evidence="4" id="KW-0539">Nucleus</keyword>
<evidence type="ECO:0000313" key="9">
    <source>
        <dbReference type="Proteomes" id="UP001162060"/>
    </source>
</evidence>
<feature type="compositionally biased region" description="Acidic residues" evidence="5">
    <location>
        <begin position="66"/>
        <end position="76"/>
    </location>
</feature>
<feature type="domain" description="CCAAT-binding factor" evidence="6">
    <location>
        <begin position="621"/>
        <end position="757"/>
    </location>
</feature>
<feature type="compositionally biased region" description="Basic residues" evidence="5">
    <location>
        <begin position="20"/>
        <end position="30"/>
    </location>
</feature>
<feature type="region of interest" description="Disordered" evidence="5">
    <location>
        <begin position="182"/>
        <end position="208"/>
    </location>
</feature>
<dbReference type="Pfam" id="PF03914">
    <property type="entry name" value="CBF"/>
    <property type="match status" value="1"/>
</dbReference>
<dbReference type="Pfam" id="PF07540">
    <property type="entry name" value="NOC3p"/>
    <property type="match status" value="1"/>
</dbReference>
<gene>
    <name evidence="8" type="ORF">PM001_LOCUS19923</name>
</gene>
<evidence type="ECO:0000256" key="2">
    <source>
        <dbReference type="ARBA" id="ARBA00007797"/>
    </source>
</evidence>
<dbReference type="EMBL" id="CAKLBY020000217">
    <property type="protein sequence ID" value="CAK7934773.1"/>
    <property type="molecule type" value="Genomic_DNA"/>
</dbReference>
<evidence type="ECO:0000313" key="8">
    <source>
        <dbReference type="EMBL" id="CAK7934773.1"/>
    </source>
</evidence>
<evidence type="ECO:0008006" key="10">
    <source>
        <dbReference type="Google" id="ProtNLM"/>
    </source>
</evidence>